<dbReference type="SUPFAM" id="SSF51735">
    <property type="entry name" value="NAD(P)-binding Rossmann-fold domains"/>
    <property type="match status" value="1"/>
</dbReference>
<proteinExistence type="predicted"/>
<dbReference type="GO" id="GO:0004352">
    <property type="term" value="F:glutamate dehydrogenase (NAD+) activity"/>
    <property type="evidence" value="ECO:0007669"/>
    <property type="project" value="UniProtKB-EC"/>
</dbReference>
<dbReference type="InterPro" id="IPR036291">
    <property type="entry name" value="NAD(P)-bd_dom_sf"/>
</dbReference>
<protein>
    <submittedName>
        <fullName evidence="2">NAD-specific glutamate dehydrogenase</fullName>
        <ecNumber evidence="2">1.4.1.2</ecNumber>
    </submittedName>
</protein>
<sequence>MIVSYFEWVQDLQSFFWNETEVVDKLFRIMETAYTQAVTMSRKQKISMRMAALSLGIKRVLEAKRTRGLFP</sequence>
<dbReference type="GO" id="GO:0006520">
    <property type="term" value="P:amino acid metabolic process"/>
    <property type="evidence" value="ECO:0007669"/>
    <property type="project" value="InterPro"/>
</dbReference>
<dbReference type="Pfam" id="PF00208">
    <property type="entry name" value="ELFV_dehydrog"/>
    <property type="match status" value="1"/>
</dbReference>
<name>A0A645HVB8_9ZZZZ</name>
<gene>
    <name evidence="2" type="primary">gluD_2</name>
    <name evidence="2" type="ORF">SDC9_186841</name>
</gene>
<feature type="domain" description="Glutamate/phenylalanine/leucine/valine/L-tryptophan dehydrogenase C-terminal" evidence="1">
    <location>
        <begin position="2"/>
        <end position="68"/>
    </location>
</feature>
<organism evidence="2">
    <name type="scientific">bioreactor metagenome</name>
    <dbReference type="NCBI Taxonomy" id="1076179"/>
    <lineage>
        <taxon>unclassified sequences</taxon>
        <taxon>metagenomes</taxon>
        <taxon>ecological metagenomes</taxon>
    </lineage>
</organism>
<evidence type="ECO:0000259" key="1">
    <source>
        <dbReference type="Pfam" id="PF00208"/>
    </source>
</evidence>
<keyword evidence="2" id="KW-0560">Oxidoreductase</keyword>
<comment type="caution">
    <text evidence="2">The sequence shown here is derived from an EMBL/GenBank/DDBJ whole genome shotgun (WGS) entry which is preliminary data.</text>
</comment>
<dbReference type="Gene3D" id="3.40.50.720">
    <property type="entry name" value="NAD(P)-binding Rossmann-like Domain"/>
    <property type="match status" value="1"/>
</dbReference>
<accession>A0A645HVB8</accession>
<dbReference type="InterPro" id="IPR006096">
    <property type="entry name" value="Glu/Leu/Phe/Val/Trp_DH_C"/>
</dbReference>
<dbReference type="AlphaFoldDB" id="A0A645HVB8"/>
<evidence type="ECO:0000313" key="2">
    <source>
        <dbReference type="EMBL" id="MPN39313.1"/>
    </source>
</evidence>
<reference evidence="2" key="1">
    <citation type="submission" date="2019-08" db="EMBL/GenBank/DDBJ databases">
        <authorList>
            <person name="Kucharzyk K."/>
            <person name="Murdoch R.W."/>
            <person name="Higgins S."/>
            <person name="Loffler F."/>
        </authorList>
    </citation>
    <scope>NUCLEOTIDE SEQUENCE</scope>
</reference>
<dbReference type="EMBL" id="VSSQ01095055">
    <property type="protein sequence ID" value="MPN39313.1"/>
    <property type="molecule type" value="Genomic_DNA"/>
</dbReference>
<dbReference type="EC" id="1.4.1.2" evidence="2"/>